<dbReference type="GO" id="GO:0008253">
    <property type="term" value="F:5'-nucleotidase activity"/>
    <property type="evidence" value="ECO:0007669"/>
    <property type="project" value="InterPro"/>
</dbReference>
<reference evidence="3" key="1">
    <citation type="journal article" date="2012" name="Science">
        <title>Fermentation, hydrogen, and sulfur metabolism in multiple uncultivated bacterial phyla.</title>
        <authorList>
            <person name="Wrighton K.C."/>
            <person name="Thomas B.C."/>
            <person name="Sharon I."/>
            <person name="Miller C.S."/>
            <person name="Castelle C.J."/>
            <person name="VerBerkmoes N.C."/>
            <person name="Wilkins M.J."/>
            <person name="Hettich R.L."/>
            <person name="Lipton M.S."/>
            <person name="Williams K.H."/>
            <person name="Long P.E."/>
            <person name="Banfield J.F."/>
        </authorList>
    </citation>
    <scope>NUCLEOTIDE SEQUENCE [LARGE SCALE GENOMIC DNA]</scope>
</reference>
<name>K2AD81_9BACT</name>
<evidence type="ECO:0008006" key="4">
    <source>
        <dbReference type="Google" id="ProtNLM"/>
    </source>
</evidence>
<protein>
    <recommendedName>
        <fullName evidence="4">Nucleotidase</fullName>
    </recommendedName>
</protein>
<dbReference type="InterPro" id="IPR052419">
    <property type="entry name" value="5_3-deoxyribonucleotidase-like"/>
</dbReference>
<feature type="active site" description="Nucleophile" evidence="2">
    <location>
        <position position="23"/>
    </location>
</feature>
<dbReference type="PANTHER" id="PTHR35134">
    <property type="entry name" value="NUCLEOTIDASE YQFW-RELATED"/>
    <property type="match status" value="1"/>
</dbReference>
<dbReference type="SUPFAM" id="SSF56784">
    <property type="entry name" value="HAD-like"/>
    <property type="match status" value="1"/>
</dbReference>
<comment type="caution">
    <text evidence="3">The sequence shown here is derived from an EMBL/GenBank/DDBJ whole genome shotgun (WGS) entry which is preliminary data.</text>
</comment>
<organism evidence="3">
    <name type="scientific">uncultured bacterium</name>
    <name type="common">gcode 4</name>
    <dbReference type="NCBI Taxonomy" id="1234023"/>
    <lineage>
        <taxon>Bacteria</taxon>
        <taxon>environmental samples</taxon>
    </lineage>
</organism>
<evidence type="ECO:0000256" key="1">
    <source>
        <dbReference type="ARBA" id="ARBA00009589"/>
    </source>
</evidence>
<dbReference type="InterPro" id="IPR036412">
    <property type="entry name" value="HAD-like_sf"/>
</dbReference>
<sequence length="239" mass="28611">MNTKWFDAFVWKHANNVETIGIDIDEVLSHFLEAYLEFYNLRNSTTFKRDDFFSYNFWEVTWWTRDSAIDSVHEFFETHHFTSMSPFEGSQEAIEKLKKLFNLVIITSRQTSIEKETKIWLENHFPWFFKEVHFWNHFGKDWTKTSKSDICKKLWVKLLIEDSLGYALECSKEHISTILLDSPWNQTNEILPSNIIRVKTWKDILEILENPKNNLSKQIPQNFQSSLLVDKIRTSRDCD</sequence>
<comment type="similarity">
    <text evidence="1">Belongs to the 5'(3')-deoxyribonucleotidase family.</text>
</comment>
<dbReference type="AlphaFoldDB" id="K2AD81"/>
<dbReference type="Pfam" id="PF06941">
    <property type="entry name" value="NT5C"/>
    <property type="match status" value="1"/>
</dbReference>
<evidence type="ECO:0000313" key="3">
    <source>
        <dbReference type="EMBL" id="EKD66005.1"/>
    </source>
</evidence>
<dbReference type="InterPro" id="IPR010708">
    <property type="entry name" value="5'(3')-deoxyribonucleotidase"/>
</dbReference>
<dbReference type="EMBL" id="AMFJ01021654">
    <property type="protein sequence ID" value="EKD66005.1"/>
    <property type="molecule type" value="Genomic_DNA"/>
</dbReference>
<gene>
    <name evidence="3" type="ORF">ACD_49C00068G0010</name>
</gene>
<accession>K2AD81</accession>
<dbReference type="InterPro" id="IPR023214">
    <property type="entry name" value="HAD_sf"/>
</dbReference>
<dbReference type="Gene3D" id="3.40.50.1000">
    <property type="entry name" value="HAD superfamily/HAD-like"/>
    <property type="match status" value="1"/>
</dbReference>
<proteinExistence type="inferred from homology"/>
<evidence type="ECO:0000256" key="2">
    <source>
        <dbReference type="PIRSR" id="PIRSR610708-1"/>
    </source>
</evidence>
<dbReference type="GO" id="GO:0009264">
    <property type="term" value="P:deoxyribonucleotide catabolic process"/>
    <property type="evidence" value="ECO:0007669"/>
    <property type="project" value="InterPro"/>
</dbReference>
<dbReference type="PANTHER" id="PTHR35134:SF2">
    <property type="entry name" value="NUCLEOTIDASE YQFW-RELATED"/>
    <property type="match status" value="1"/>
</dbReference>
<feature type="active site" description="Proton donor" evidence="2">
    <location>
        <position position="25"/>
    </location>
</feature>